<name>A0A6A4X6F0_AMPAM</name>
<dbReference type="PANTHER" id="PTHR35836:SF1">
    <property type="entry name" value="VCBS REPEAT-CONTAINING PROTEIN"/>
    <property type="match status" value="1"/>
</dbReference>
<dbReference type="EMBL" id="VIIS01000366">
    <property type="protein sequence ID" value="KAF0309882.1"/>
    <property type="molecule type" value="Genomic_DNA"/>
</dbReference>
<dbReference type="SUPFAM" id="SSF69318">
    <property type="entry name" value="Integrin alpha N-terminal domain"/>
    <property type="match status" value="1"/>
</dbReference>
<reference evidence="1 2" key="1">
    <citation type="submission" date="2019-07" db="EMBL/GenBank/DDBJ databases">
        <title>Draft genome assembly of a fouling barnacle, Amphibalanus amphitrite (Darwin, 1854): The first reference genome for Thecostraca.</title>
        <authorList>
            <person name="Kim W."/>
        </authorList>
    </citation>
    <scope>NUCLEOTIDE SEQUENCE [LARGE SCALE GENOMIC DNA]</scope>
    <source>
        <strain evidence="1">SNU_AA5</strain>
        <tissue evidence="1">Soma without cirri and trophi</tissue>
    </source>
</reference>
<accession>A0A6A4X6F0</accession>
<dbReference type="AlphaFoldDB" id="A0A6A4X6F0"/>
<gene>
    <name evidence="1" type="ORF">FJT64_019038</name>
</gene>
<keyword evidence="2" id="KW-1185">Reference proteome</keyword>
<organism evidence="1 2">
    <name type="scientific">Amphibalanus amphitrite</name>
    <name type="common">Striped barnacle</name>
    <name type="synonym">Balanus amphitrite</name>
    <dbReference type="NCBI Taxonomy" id="1232801"/>
    <lineage>
        <taxon>Eukaryota</taxon>
        <taxon>Metazoa</taxon>
        <taxon>Ecdysozoa</taxon>
        <taxon>Arthropoda</taxon>
        <taxon>Crustacea</taxon>
        <taxon>Multicrustacea</taxon>
        <taxon>Cirripedia</taxon>
        <taxon>Thoracica</taxon>
        <taxon>Thoracicalcarea</taxon>
        <taxon>Balanomorpha</taxon>
        <taxon>Balanoidea</taxon>
        <taxon>Balanidae</taxon>
        <taxon>Amphibalaninae</taxon>
        <taxon>Amphibalanus</taxon>
    </lineage>
</organism>
<protein>
    <recommendedName>
        <fullName evidence="3">VCBS repeat-containing protein</fullName>
    </recommendedName>
</protein>
<sequence>MPGKVAVANASFVEVFTAAVGAGDAVERTTLYVSSFNPENILGTDKVYRVPAPGRQLDAVSDWQLQLLDHNAYWTNDIDYMAPQAVGFEGVIVTSGYLGTFHTHGKLQVFNTETFNKKELAHTPLKSLAFMINEGTPVDGIWRQKDVVEGGPDAGFRMWNERLALYWSETGHWTDPASVRSRVVDNTTGSIFDVFYSDLNGDGAPEVWATAYDHAADSGAVYAWTVPEDFAAGDWRRVTTADGFRAAEVAVGERVSPGEAVAFHPSRAARTAGEKPLILLSGNGDGSHYVLQPASAEAADWRYERLPLVSPGGTAGQVAVADLDGDGFTELLAAGHTAGSLAVFSYGPQ</sequence>
<dbReference type="Proteomes" id="UP000440578">
    <property type="component" value="Unassembled WGS sequence"/>
</dbReference>
<dbReference type="InterPro" id="IPR028994">
    <property type="entry name" value="Integrin_alpha_N"/>
</dbReference>
<dbReference type="PANTHER" id="PTHR35836">
    <property type="entry name" value="VCBS REPEAT-CONTAINING PROTEIN"/>
    <property type="match status" value="1"/>
</dbReference>
<evidence type="ECO:0000313" key="2">
    <source>
        <dbReference type="Proteomes" id="UP000440578"/>
    </source>
</evidence>
<proteinExistence type="predicted"/>
<evidence type="ECO:0008006" key="3">
    <source>
        <dbReference type="Google" id="ProtNLM"/>
    </source>
</evidence>
<evidence type="ECO:0000313" key="1">
    <source>
        <dbReference type="EMBL" id="KAF0309882.1"/>
    </source>
</evidence>
<comment type="caution">
    <text evidence="1">The sequence shown here is derived from an EMBL/GenBank/DDBJ whole genome shotgun (WGS) entry which is preliminary data.</text>
</comment>
<dbReference type="OrthoDB" id="10022113at2759"/>